<name>A0ABU7SCD4_9ACTN</name>
<evidence type="ECO:0000313" key="2">
    <source>
        <dbReference type="Proteomes" id="UP001339911"/>
    </source>
</evidence>
<proteinExistence type="predicted"/>
<dbReference type="InterPro" id="IPR036388">
    <property type="entry name" value="WH-like_DNA-bd_sf"/>
</dbReference>
<dbReference type="SUPFAM" id="SSF46785">
    <property type="entry name" value="Winged helix' DNA-binding domain"/>
    <property type="match status" value="1"/>
</dbReference>
<dbReference type="RefSeq" id="WP_331207584.1">
    <property type="nucleotide sequence ID" value="NZ_JAZGQL010000006.1"/>
</dbReference>
<sequence length="349" mass="37759">MGLWLLDADVLARSRFALSPLVETVAVLKMLDGHPTLPGQRAWVDAHSAAYRARLAEDPFAVAFVRSAFPPRWLPDFLGTPTGFLGSRTDAAGTPAGDAEEIFAAELRRIRALPAEAARADLATGLRGPVPAELRGADLPERAAELLDWVWRRALRPDWPRRQRLFEADIVSRTHLLSSGGWAAALDGMRPGMRWLGQGQLQINTYDLPPQDLGDGGLLFVPSTSPRGWVGSEIRGGGGSGTPHRHTVVYPCQGLLADPARAAPPAALRRLLGPVRAEILARLDSPTSTTGLVAATGHGLGSVGGHLRVLLDAQLVRRRRSGRYVLYFRTADGDRLVRLSRRSEERTAG</sequence>
<keyword evidence="2" id="KW-1185">Reference proteome</keyword>
<dbReference type="InterPro" id="IPR051011">
    <property type="entry name" value="Metal_resp_trans_reg"/>
</dbReference>
<evidence type="ECO:0000313" key="1">
    <source>
        <dbReference type="EMBL" id="MEE6307277.1"/>
    </source>
</evidence>
<dbReference type="CDD" id="cd00090">
    <property type="entry name" value="HTH_ARSR"/>
    <property type="match status" value="1"/>
</dbReference>
<reference evidence="1 2" key="1">
    <citation type="submission" date="2024-01" db="EMBL/GenBank/DDBJ databases">
        <title>Genome insights into Plantactinospora veratri sp. nov.</title>
        <authorList>
            <person name="Wang L."/>
        </authorList>
    </citation>
    <scope>NUCLEOTIDE SEQUENCE [LARGE SCALE GENOMIC DNA]</scope>
    <source>
        <strain evidence="1 2">NEAU-FHS4</strain>
    </source>
</reference>
<dbReference type="EMBL" id="JAZGQL010000006">
    <property type="protein sequence ID" value="MEE6307277.1"/>
    <property type="molecule type" value="Genomic_DNA"/>
</dbReference>
<dbReference type="Gene3D" id="1.10.10.10">
    <property type="entry name" value="Winged helix-like DNA-binding domain superfamily/Winged helix DNA-binding domain"/>
    <property type="match status" value="1"/>
</dbReference>
<dbReference type="InterPro" id="IPR011991">
    <property type="entry name" value="ArsR-like_HTH"/>
</dbReference>
<dbReference type="InterPro" id="IPR036390">
    <property type="entry name" value="WH_DNA-bd_sf"/>
</dbReference>
<dbReference type="PANTHER" id="PTHR43132">
    <property type="entry name" value="ARSENICAL RESISTANCE OPERON REPRESSOR ARSR-RELATED"/>
    <property type="match status" value="1"/>
</dbReference>
<comment type="caution">
    <text evidence="1">The sequence shown here is derived from an EMBL/GenBank/DDBJ whole genome shotgun (WGS) entry which is preliminary data.</text>
</comment>
<accession>A0ABU7SCD4</accession>
<dbReference type="Proteomes" id="UP001339911">
    <property type="component" value="Unassembled WGS sequence"/>
</dbReference>
<protein>
    <submittedName>
        <fullName evidence="1">Winged helix-turn-helix domain-containing protein</fullName>
    </submittedName>
</protein>
<organism evidence="1 2">
    <name type="scientific">Plantactinospora veratri</name>
    <dbReference type="NCBI Taxonomy" id="1436122"/>
    <lineage>
        <taxon>Bacteria</taxon>
        <taxon>Bacillati</taxon>
        <taxon>Actinomycetota</taxon>
        <taxon>Actinomycetes</taxon>
        <taxon>Micromonosporales</taxon>
        <taxon>Micromonosporaceae</taxon>
        <taxon>Plantactinospora</taxon>
    </lineage>
</organism>
<gene>
    <name evidence="1" type="ORF">V1634_10620</name>
</gene>
<dbReference type="PANTHER" id="PTHR43132:SF6">
    <property type="entry name" value="HTH-TYPE TRANSCRIPTIONAL REPRESSOR CZRA"/>
    <property type="match status" value="1"/>
</dbReference>